<dbReference type="Proteomes" id="UP001239267">
    <property type="component" value="Unassembled WGS sequence"/>
</dbReference>
<dbReference type="RefSeq" id="WP_307360979.1">
    <property type="nucleotide sequence ID" value="NZ_JAUSTB010000010.1"/>
</dbReference>
<dbReference type="EMBL" id="JAUSTB010000010">
    <property type="protein sequence ID" value="MDQ0146989.1"/>
    <property type="molecule type" value="Genomic_DNA"/>
</dbReference>
<dbReference type="InterPro" id="IPR001296">
    <property type="entry name" value="Glyco_trans_1"/>
</dbReference>
<dbReference type="PANTHER" id="PTHR45947:SF3">
    <property type="entry name" value="SULFOQUINOVOSYL TRANSFERASE SQD2"/>
    <property type="match status" value="1"/>
</dbReference>
<evidence type="ECO:0000256" key="1">
    <source>
        <dbReference type="ARBA" id="ARBA00021292"/>
    </source>
</evidence>
<dbReference type="GO" id="GO:0016757">
    <property type="term" value="F:glycosyltransferase activity"/>
    <property type="evidence" value="ECO:0007669"/>
    <property type="project" value="InterPro"/>
</dbReference>
<keyword evidence="5" id="KW-1185">Reference proteome</keyword>
<feature type="domain" description="Glycosyl transferase family 1" evidence="3">
    <location>
        <begin position="39"/>
        <end position="144"/>
    </location>
</feature>
<dbReference type="Pfam" id="PF00534">
    <property type="entry name" value="Glycos_transf_1"/>
    <property type="match status" value="1"/>
</dbReference>
<dbReference type="CDD" id="cd03801">
    <property type="entry name" value="GT4_PimA-like"/>
    <property type="match status" value="1"/>
</dbReference>
<keyword evidence="2" id="KW-0808">Transferase</keyword>
<evidence type="ECO:0000313" key="4">
    <source>
        <dbReference type="EMBL" id="MDQ0146989.1"/>
    </source>
</evidence>
<gene>
    <name evidence="4" type="ORF">J2T23_002895</name>
</gene>
<protein>
    <recommendedName>
        <fullName evidence="1">D-inositol 3-phosphate glycosyltransferase</fullName>
    </recommendedName>
</protein>
<proteinExistence type="predicted"/>
<organism evidence="4 5">
    <name type="scientific">Pseudarthrobacter niigatensis</name>
    <dbReference type="NCBI Taxonomy" id="369935"/>
    <lineage>
        <taxon>Bacteria</taxon>
        <taxon>Bacillati</taxon>
        <taxon>Actinomycetota</taxon>
        <taxon>Actinomycetes</taxon>
        <taxon>Micrococcales</taxon>
        <taxon>Micrococcaceae</taxon>
        <taxon>Pseudarthrobacter</taxon>
    </lineage>
</organism>
<dbReference type="AlphaFoldDB" id="A0AAJ1SWJ7"/>
<evidence type="ECO:0000313" key="5">
    <source>
        <dbReference type="Proteomes" id="UP001239267"/>
    </source>
</evidence>
<reference evidence="4 5" key="1">
    <citation type="submission" date="2023-07" db="EMBL/GenBank/DDBJ databases">
        <title>Sorghum-associated microbial communities from plants grown in Nebraska, USA.</title>
        <authorList>
            <person name="Schachtman D."/>
        </authorList>
    </citation>
    <scope>NUCLEOTIDE SEQUENCE [LARGE SCALE GENOMIC DNA]</scope>
    <source>
        <strain evidence="4 5">DS1001</strain>
    </source>
</reference>
<accession>A0AAJ1SWJ7</accession>
<evidence type="ECO:0000259" key="3">
    <source>
        <dbReference type="Pfam" id="PF00534"/>
    </source>
</evidence>
<name>A0AAJ1SWJ7_9MICC</name>
<dbReference type="InterPro" id="IPR050194">
    <property type="entry name" value="Glycosyltransferase_grp1"/>
</dbReference>
<sequence length="166" mass="17881">MILSLGNDRDRDPRTLFEALRMLLQHLPGTRVVVQSRSNLDAPPGVEVFSSLSGPRVRDLYREASVVVVATKQNLHVSGMTTVLEAMSSGRPVVLSGTPGAEDYVKHGETGYLVAPGQSSFLANAILDILSQQHLLERMGAAAAAHVRASHTEATMTRALAEVLRQ</sequence>
<evidence type="ECO:0000256" key="2">
    <source>
        <dbReference type="ARBA" id="ARBA00022679"/>
    </source>
</evidence>
<dbReference type="PANTHER" id="PTHR45947">
    <property type="entry name" value="SULFOQUINOVOSYL TRANSFERASE SQD2"/>
    <property type="match status" value="1"/>
</dbReference>
<dbReference type="Gene3D" id="3.40.50.2000">
    <property type="entry name" value="Glycogen Phosphorylase B"/>
    <property type="match status" value="1"/>
</dbReference>
<dbReference type="SUPFAM" id="SSF53756">
    <property type="entry name" value="UDP-Glycosyltransferase/glycogen phosphorylase"/>
    <property type="match status" value="1"/>
</dbReference>
<comment type="caution">
    <text evidence="4">The sequence shown here is derived from an EMBL/GenBank/DDBJ whole genome shotgun (WGS) entry which is preliminary data.</text>
</comment>